<dbReference type="Proteomes" id="UP000315010">
    <property type="component" value="Unassembled WGS sequence"/>
</dbReference>
<gene>
    <name evidence="2" type="ORF">CA13_16950</name>
</gene>
<evidence type="ECO:0000256" key="1">
    <source>
        <dbReference type="SAM" id="SignalP"/>
    </source>
</evidence>
<accession>A0A5C5YYW1</accession>
<dbReference type="SUPFAM" id="SSF51126">
    <property type="entry name" value="Pectin lyase-like"/>
    <property type="match status" value="1"/>
</dbReference>
<keyword evidence="1" id="KW-0732">Signal</keyword>
<dbReference type="InterPro" id="IPR008979">
    <property type="entry name" value="Galactose-bd-like_sf"/>
</dbReference>
<protein>
    <recommendedName>
        <fullName evidence="4">Right handed beta helix domain-containing protein</fullName>
    </recommendedName>
</protein>
<evidence type="ECO:0000313" key="3">
    <source>
        <dbReference type="Proteomes" id="UP000315010"/>
    </source>
</evidence>
<name>A0A5C5YYW1_9BACT</name>
<dbReference type="Gene3D" id="2.60.120.260">
    <property type="entry name" value="Galactose-binding domain-like"/>
    <property type="match status" value="1"/>
</dbReference>
<dbReference type="Gene3D" id="2.160.20.10">
    <property type="entry name" value="Single-stranded right-handed beta-helix, Pectin lyase-like"/>
    <property type="match status" value="2"/>
</dbReference>
<dbReference type="EMBL" id="SJPJ01000001">
    <property type="protein sequence ID" value="TWT80282.1"/>
    <property type="molecule type" value="Genomic_DNA"/>
</dbReference>
<dbReference type="OrthoDB" id="227157at2"/>
<evidence type="ECO:0000313" key="2">
    <source>
        <dbReference type="EMBL" id="TWT80282.1"/>
    </source>
</evidence>
<reference evidence="2 3" key="1">
    <citation type="submission" date="2019-02" db="EMBL/GenBank/DDBJ databases">
        <title>Deep-cultivation of Planctomycetes and their phenomic and genomic characterization uncovers novel biology.</title>
        <authorList>
            <person name="Wiegand S."/>
            <person name="Jogler M."/>
            <person name="Boedeker C."/>
            <person name="Pinto D."/>
            <person name="Vollmers J."/>
            <person name="Rivas-Marin E."/>
            <person name="Kohn T."/>
            <person name="Peeters S.H."/>
            <person name="Heuer A."/>
            <person name="Rast P."/>
            <person name="Oberbeckmann S."/>
            <person name="Bunk B."/>
            <person name="Jeske O."/>
            <person name="Meyerdierks A."/>
            <person name="Storesund J.E."/>
            <person name="Kallscheuer N."/>
            <person name="Luecker S."/>
            <person name="Lage O.M."/>
            <person name="Pohl T."/>
            <person name="Merkel B.J."/>
            <person name="Hornburger P."/>
            <person name="Mueller R.-W."/>
            <person name="Bruemmer F."/>
            <person name="Labrenz M."/>
            <person name="Spormann A.M."/>
            <person name="Op Den Camp H."/>
            <person name="Overmann J."/>
            <person name="Amann R."/>
            <person name="Jetten M.S.M."/>
            <person name="Mascher T."/>
            <person name="Medema M.H."/>
            <person name="Devos D.P."/>
            <person name="Kaster A.-K."/>
            <person name="Ovreas L."/>
            <person name="Rohde M."/>
            <person name="Galperin M.Y."/>
            <person name="Jogler C."/>
        </authorList>
    </citation>
    <scope>NUCLEOTIDE SEQUENCE [LARGE SCALE GENOMIC DNA]</scope>
    <source>
        <strain evidence="2 3">CA13</strain>
    </source>
</reference>
<sequence length="624" mass="69913" precursor="true">MKHPLSMTFLHLVLLTLLPLTAIANNTPYRTFYVDSKSGDDRHDGRSIGNAWQSLDRVNSAELRPGDTVRLKRDGQWRGSLVPTSGDANAPITYTSYGEGQKPLLLGSKSRGRVDDWVGMGDGVWATLPMEYRQVQQRGNMSQSIWQHHQESGADVRLTQSQSDEGTVLQIHCTNSGQKSNHVQLWGPEIPIEKGTFLQLNLRVRCSIPFHLSKLDILHPNSPWTRYASANVDRDITTQWQDTAAVFYVDQSSTSGRLHLSLGGSLPTGATFELMLGELHAVTPTVEDPLDADVGNIIFDHGDGCGWKKWSVDSLEKPYDYYYDGASQRIFLKSETNPATLHKSIECAIKRHVIDQSNTHHVVYDGLAVMYGAAHGFGGGNTEHIVIRNVDLGYIGGGHQHTRPNGQPVRYGNAIEFWGSASNHLVENCRIWEVYDAALTNQNNTTPARQENIVYRNNLIWNCEYSFEYWNHPETSVTRNIHFLNNTCINAGFVWSHAQRPDPNGSHLMFYSNTAATSGVEVKHNIFFQASDWGSRYTGGWKTLPEMNHNLWYSDSGIMAWMFQEKLASFEDYQKATGLDSDSIFADPKFVAPEQGDYCLSPDSPARKLRAGVMKPGPMSQMTQ</sequence>
<feature type="chain" id="PRO_5022911238" description="Right handed beta helix domain-containing protein" evidence="1">
    <location>
        <begin position="25"/>
        <end position="624"/>
    </location>
</feature>
<organism evidence="2 3">
    <name type="scientific">Novipirellula herctigrandis</name>
    <dbReference type="NCBI Taxonomy" id="2527986"/>
    <lineage>
        <taxon>Bacteria</taxon>
        <taxon>Pseudomonadati</taxon>
        <taxon>Planctomycetota</taxon>
        <taxon>Planctomycetia</taxon>
        <taxon>Pirellulales</taxon>
        <taxon>Pirellulaceae</taxon>
        <taxon>Novipirellula</taxon>
    </lineage>
</organism>
<dbReference type="RefSeq" id="WP_146395333.1">
    <property type="nucleotide sequence ID" value="NZ_SJPJ01000001.1"/>
</dbReference>
<dbReference type="InterPro" id="IPR012334">
    <property type="entry name" value="Pectin_lyas_fold"/>
</dbReference>
<comment type="caution">
    <text evidence="2">The sequence shown here is derived from an EMBL/GenBank/DDBJ whole genome shotgun (WGS) entry which is preliminary data.</text>
</comment>
<keyword evidence="3" id="KW-1185">Reference proteome</keyword>
<proteinExistence type="predicted"/>
<feature type="signal peptide" evidence="1">
    <location>
        <begin position="1"/>
        <end position="24"/>
    </location>
</feature>
<dbReference type="AlphaFoldDB" id="A0A5C5YYW1"/>
<evidence type="ECO:0008006" key="4">
    <source>
        <dbReference type="Google" id="ProtNLM"/>
    </source>
</evidence>
<dbReference type="InterPro" id="IPR011050">
    <property type="entry name" value="Pectin_lyase_fold/virulence"/>
</dbReference>
<dbReference type="SUPFAM" id="SSF49785">
    <property type="entry name" value="Galactose-binding domain-like"/>
    <property type="match status" value="1"/>
</dbReference>